<reference evidence="9 10" key="1">
    <citation type="journal article" date="2011" name="J. Bacteriol.">
        <title>Genome sequence of Haloplasma contractile, an unusual contractile bacterium from a deep-sea anoxic brine lake.</title>
        <authorList>
            <person name="Antunes A."/>
            <person name="Alam I."/>
            <person name="El Dorry H."/>
            <person name="Siam R."/>
            <person name="Robertson A."/>
            <person name="Bajic V.B."/>
            <person name="Stingl U."/>
        </authorList>
    </citation>
    <scope>NUCLEOTIDE SEQUENCE [LARGE SCALE GENOMIC DNA]</scope>
    <source>
        <strain evidence="9 10">SSD-17B</strain>
    </source>
</reference>
<dbReference type="InterPro" id="IPR029757">
    <property type="entry name" value="RpoE"/>
</dbReference>
<evidence type="ECO:0000256" key="5">
    <source>
        <dbReference type="ARBA" id="ARBA00023163"/>
    </source>
</evidence>
<comment type="similarity">
    <text evidence="1">Belongs to the RpoE family.</text>
</comment>
<dbReference type="Pfam" id="PF05066">
    <property type="entry name" value="HARE-HTH"/>
    <property type="match status" value="1"/>
</dbReference>
<dbReference type="Gene3D" id="1.10.10.1250">
    <property type="entry name" value="RNA polymerase, subunit delta, N-terminal domain"/>
    <property type="match status" value="1"/>
</dbReference>
<evidence type="ECO:0000256" key="3">
    <source>
        <dbReference type="ARBA" id="ARBA00022679"/>
    </source>
</evidence>
<gene>
    <name evidence="9" type="primary">rpoE</name>
    <name evidence="9" type="ORF">HLPCO_001545</name>
</gene>
<dbReference type="InParanoid" id="F7PT29"/>
<evidence type="ECO:0000259" key="8">
    <source>
        <dbReference type="PROSITE" id="PS51913"/>
    </source>
</evidence>
<evidence type="ECO:0000256" key="7">
    <source>
        <dbReference type="SAM" id="MobiDB-lite"/>
    </source>
</evidence>
<reference evidence="9 10" key="2">
    <citation type="journal article" date="2013" name="PLoS ONE">
        <title>INDIGO - INtegrated Data Warehouse of MIcrobial GenOmes with Examples from the Red Sea Extremophiles.</title>
        <authorList>
            <person name="Alam I."/>
            <person name="Antunes A."/>
            <person name="Kamau A.A."/>
            <person name="Ba Alawi W."/>
            <person name="Kalkatawi M."/>
            <person name="Stingl U."/>
            <person name="Bajic V.B."/>
        </authorList>
    </citation>
    <scope>NUCLEOTIDE SEQUENCE [LARGE SCALE GENOMIC DNA]</scope>
    <source>
        <strain evidence="9 10">SSD-17B</strain>
    </source>
</reference>
<organism evidence="9 10">
    <name type="scientific">Haloplasma contractile SSD-17B</name>
    <dbReference type="NCBI Taxonomy" id="1033810"/>
    <lineage>
        <taxon>Bacteria</taxon>
        <taxon>Bacillati</taxon>
        <taxon>Mycoplasmatota</taxon>
        <taxon>Mollicutes</taxon>
        <taxon>Haloplasmatales</taxon>
        <taxon>Haloplasmataceae</taxon>
        <taxon>Haloplasma</taxon>
    </lineage>
</organism>
<dbReference type="STRING" id="1033810.HLPCO_001545"/>
<dbReference type="AlphaFoldDB" id="F7PT29"/>
<evidence type="ECO:0000313" key="9">
    <source>
        <dbReference type="EMBL" id="ERJ12559.1"/>
    </source>
</evidence>
<proteinExistence type="inferred from homology"/>
<accession>F7PT29</accession>
<dbReference type="EMBL" id="AFNU02000004">
    <property type="protein sequence ID" value="ERJ12559.1"/>
    <property type="molecule type" value="Genomic_DNA"/>
</dbReference>
<feature type="compositionally biased region" description="Acidic residues" evidence="7">
    <location>
        <begin position="89"/>
        <end position="109"/>
    </location>
</feature>
<dbReference type="NCBIfam" id="TIGR04567">
    <property type="entry name" value="RNAP_delt_lowGC"/>
    <property type="match status" value="1"/>
</dbReference>
<dbReference type="PROSITE" id="PS51913">
    <property type="entry name" value="HTH_HARE"/>
    <property type="match status" value="1"/>
</dbReference>
<evidence type="ECO:0000256" key="1">
    <source>
        <dbReference type="ARBA" id="ARBA00009828"/>
    </source>
</evidence>
<evidence type="ECO:0000256" key="2">
    <source>
        <dbReference type="ARBA" id="ARBA00022478"/>
    </source>
</evidence>
<dbReference type="GO" id="GO:0006355">
    <property type="term" value="P:regulation of DNA-templated transcription"/>
    <property type="evidence" value="ECO:0007669"/>
    <property type="project" value="InterPro"/>
</dbReference>
<dbReference type="InterPro" id="IPR007759">
    <property type="entry name" value="Asxl_HARE-HTH"/>
</dbReference>
<dbReference type="GO" id="GO:0000428">
    <property type="term" value="C:DNA-directed RNA polymerase complex"/>
    <property type="evidence" value="ECO:0007669"/>
    <property type="project" value="UniProtKB-KW"/>
</dbReference>
<keyword evidence="5" id="KW-0804">Transcription</keyword>
<keyword evidence="10" id="KW-1185">Reference proteome</keyword>
<dbReference type="Proteomes" id="UP000005707">
    <property type="component" value="Unassembled WGS sequence"/>
</dbReference>
<evidence type="ECO:0000256" key="4">
    <source>
        <dbReference type="ARBA" id="ARBA00022695"/>
    </source>
</evidence>
<name>F7PT29_9MOLU</name>
<comment type="caution">
    <text evidence="9">The sequence shown here is derived from an EMBL/GenBank/DDBJ whole genome shotgun (WGS) entry which is preliminary data.</text>
</comment>
<dbReference type="RefSeq" id="WP_008824859.1">
    <property type="nucleotide sequence ID" value="NZ_AFNU02000004.1"/>
</dbReference>
<dbReference type="GO" id="GO:0016779">
    <property type="term" value="F:nucleotidyltransferase activity"/>
    <property type="evidence" value="ECO:0007669"/>
    <property type="project" value="UniProtKB-KW"/>
</dbReference>
<dbReference type="GO" id="GO:0006351">
    <property type="term" value="P:DNA-templated transcription"/>
    <property type="evidence" value="ECO:0007669"/>
    <property type="project" value="InterPro"/>
</dbReference>
<feature type="domain" description="HTH HARE-type" evidence="8">
    <location>
        <begin position="9"/>
        <end position="76"/>
    </location>
</feature>
<evidence type="ECO:0000256" key="6">
    <source>
        <dbReference type="ARBA" id="ARBA00031937"/>
    </source>
</evidence>
<sequence>MKQKNYDNKSMIEVAELLMQRKKTPQKFDKIAQEVSELMGLSSEEFVARKSRLYADITLSGKFVSVGSGTWDLKNRQKFELGDYHLAIEDDDEEEEEDYDYDDDSEDDN</sequence>
<keyword evidence="3" id="KW-0808">Transferase</keyword>
<evidence type="ECO:0000313" key="10">
    <source>
        <dbReference type="Proteomes" id="UP000005707"/>
    </source>
</evidence>
<protein>
    <recommendedName>
        <fullName evidence="6">RNAP delta factor</fullName>
    </recommendedName>
</protein>
<feature type="region of interest" description="Disordered" evidence="7">
    <location>
        <begin position="86"/>
        <end position="109"/>
    </location>
</feature>
<keyword evidence="4" id="KW-0548">Nucleotidyltransferase</keyword>
<keyword evidence="2 9" id="KW-0240">DNA-directed RNA polymerase</keyword>
<dbReference type="eggNOG" id="COG3343">
    <property type="taxonomic scope" value="Bacteria"/>
</dbReference>
<dbReference type="InterPro" id="IPR038087">
    <property type="entry name" value="RNAP_delta_N_dom_sf"/>
</dbReference>
<dbReference type="OrthoDB" id="401223at2"/>